<dbReference type="EMBL" id="SWAD01000011">
    <property type="protein sequence ID" value="TMQ78173.1"/>
    <property type="molecule type" value="Genomic_DNA"/>
</dbReference>
<comment type="caution">
    <text evidence="2">The sequence shown here is derived from an EMBL/GenBank/DDBJ whole genome shotgun (WGS) entry which is preliminary data.</text>
</comment>
<sequence>MSALERRLARLEDVLQPKPRLSICILSEPPSDALAGKWAEYRLQVDEAEARGDFLILLVPMTPTKSPRTEKGVTSAVRNWTPLR</sequence>
<proteinExistence type="predicted"/>
<dbReference type="RefSeq" id="WP_138677479.1">
    <property type="nucleotide sequence ID" value="NZ_SWAD01000011.1"/>
</dbReference>
<feature type="region of interest" description="Disordered" evidence="1">
    <location>
        <begin position="65"/>
        <end position="84"/>
    </location>
</feature>
<evidence type="ECO:0000313" key="2">
    <source>
        <dbReference type="EMBL" id="TMQ78173.1"/>
    </source>
</evidence>
<protein>
    <submittedName>
        <fullName evidence="2">Uncharacterized protein</fullName>
    </submittedName>
</protein>
<evidence type="ECO:0000313" key="3">
    <source>
        <dbReference type="Proteomes" id="UP000306324"/>
    </source>
</evidence>
<reference evidence="2 3" key="1">
    <citation type="submission" date="2019-04" db="EMBL/GenBank/DDBJ databases">
        <title>A novel phosphate-accumulating bacterium identified in bioreactor for phosphate removal from wastewater.</title>
        <authorList>
            <person name="Kotlyarov R.Y."/>
            <person name="Beletsky A.V."/>
            <person name="Kallistova A.Y."/>
            <person name="Dorofeev A.G."/>
            <person name="Nikolaev Y.Y."/>
            <person name="Pimenov N.V."/>
            <person name="Ravin N.V."/>
            <person name="Mardanov A.V."/>
        </authorList>
    </citation>
    <scope>NUCLEOTIDE SEQUENCE [LARGE SCALE GENOMIC DNA]</scope>
    <source>
        <strain evidence="2 3">Bin19</strain>
    </source>
</reference>
<accession>A0A5S4FBF4</accession>
<dbReference type="AlphaFoldDB" id="A0A5S4FBF4"/>
<keyword evidence="3" id="KW-1185">Reference proteome</keyword>
<dbReference type="Proteomes" id="UP000306324">
    <property type="component" value="Unassembled WGS sequence"/>
</dbReference>
<gene>
    <name evidence="2" type="ORF">ACCUM_2257</name>
</gene>
<organism evidence="2 3">
    <name type="scientific">Candidatus Accumulibacter phosphatis</name>
    <dbReference type="NCBI Taxonomy" id="327160"/>
    <lineage>
        <taxon>Bacteria</taxon>
        <taxon>Pseudomonadati</taxon>
        <taxon>Pseudomonadota</taxon>
        <taxon>Betaproteobacteria</taxon>
        <taxon>Candidatus Accumulibacter</taxon>
    </lineage>
</organism>
<name>A0A5S4FBF4_9PROT</name>
<evidence type="ECO:0000256" key="1">
    <source>
        <dbReference type="SAM" id="MobiDB-lite"/>
    </source>
</evidence>